<name>A0A6C0ET35_9ZZZZ</name>
<keyword evidence="1" id="KW-0472">Membrane</keyword>
<evidence type="ECO:0000313" key="2">
    <source>
        <dbReference type="EMBL" id="QHT31489.1"/>
    </source>
</evidence>
<proteinExistence type="predicted"/>
<sequence>MIHSYNKLHKKIIYYFIIFIVFIKFIYLFFFILTKYLKIDYKIQYKIADNKNVNNNIVIKNDEKLQKIIYYKTIAENIFIISTSILLIYLFYPYHNKNIINEYLNDVLLKLVIFIYGIVILITFDWRSFSPEFI</sequence>
<feature type="transmembrane region" description="Helical" evidence="1">
    <location>
        <begin position="12"/>
        <end position="33"/>
    </location>
</feature>
<organism evidence="2">
    <name type="scientific">viral metagenome</name>
    <dbReference type="NCBI Taxonomy" id="1070528"/>
    <lineage>
        <taxon>unclassified sequences</taxon>
        <taxon>metagenomes</taxon>
        <taxon>organismal metagenomes</taxon>
    </lineage>
</organism>
<feature type="transmembrane region" description="Helical" evidence="1">
    <location>
        <begin position="74"/>
        <end position="95"/>
    </location>
</feature>
<dbReference type="AlphaFoldDB" id="A0A6C0ET35"/>
<evidence type="ECO:0000256" key="1">
    <source>
        <dbReference type="SAM" id="Phobius"/>
    </source>
</evidence>
<accession>A0A6C0ET35</accession>
<feature type="transmembrane region" description="Helical" evidence="1">
    <location>
        <begin position="107"/>
        <end position="126"/>
    </location>
</feature>
<keyword evidence="1" id="KW-1133">Transmembrane helix</keyword>
<reference evidence="2" key="1">
    <citation type="journal article" date="2020" name="Nature">
        <title>Giant virus diversity and host interactions through global metagenomics.</title>
        <authorList>
            <person name="Schulz F."/>
            <person name="Roux S."/>
            <person name="Paez-Espino D."/>
            <person name="Jungbluth S."/>
            <person name="Walsh D.A."/>
            <person name="Denef V.J."/>
            <person name="McMahon K.D."/>
            <person name="Konstantinidis K.T."/>
            <person name="Eloe-Fadrosh E.A."/>
            <person name="Kyrpides N.C."/>
            <person name="Woyke T."/>
        </authorList>
    </citation>
    <scope>NUCLEOTIDE SEQUENCE</scope>
    <source>
        <strain evidence="2">GVMAG-M-3300009155-2</strain>
    </source>
</reference>
<keyword evidence="1" id="KW-0812">Transmembrane</keyword>
<protein>
    <submittedName>
        <fullName evidence="2">Uncharacterized protein</fullName>
    </submittedName>
</protein>
<dbReference type="EMBL" id="MN738922">
    <property type="protein sequence ID" value="QHT31489.1"/>
    <property type="molecule type" value="Genomic_DNA"/>
</dbReference>